<protein>
    <recommendedName>
        <fullName evidence="3">Zn(2)-C6 fungal-type domain-containing protein</fullName>
    </recommendedName>
</protein>
<accession>A0A9P5LFH5</accession>
<dbReference type="GO" id="GO:0008270">
    <property type="term" value="F:zinc ion binding"/>
    <property type="evidence" value="ECO:0007669"/>
    <property type="project" value="InterPro"/>
</dbReference>
<dbReference type="SMART" id="SM00066">
    <property type="entry name" value="GAL4"/>
    <property type="match status" value="1"/>
</dbReference>
<feature type="domain" description="Zn(2)-C6 fungal-type" evidence="3">
    <location>
        <begin position="37"/>
        <end position="67"/>
    </location>
</feature>
<dbReference type="Gene3D" id="4.10.240.10">
    <property type="entry name" value="Zn(2)-C6 fungal-type DNA-binding domain"/>
    <property type="match status" value="1"/>
</dbReference>
<comment type="caution">
    <text evidence="4">The sequence shown here is derived from an EMBL/GenBank/DDBJ whole genome shotgun (WGS) entry which is preliminary data.</text>
</comment>
<dbReference type="CDD" id="cd00067">
    <property type="entry name" value="GAL4"/>
    <property type="match status" value="1"/>
</dbReference>
<dbReference type="Pfam" id="PF00172">
    <property type="entry name" value="Zn_clus"/>
    <property type="match status" value="1"/>
</dbReference>
<gene>
    <name evidence="4" type="ORF">G7Z17_g1188</name>
</gene>
<keyword evidence="1" id="KW-0539">Nucleus</keyword>
<sequence length="573" mass="64113">MQDDELRARRGSAMSTKRVAPTSRGSSAYPRKRAVTACQVCRVRRTKCDQKKPACSFCSKIGAECVFDPSALSTFDPASLEIIERLDRLERKLDNPLHPRYEHPTEQHGVPSNAHAPLNDPHALLPGNLDAVLKWAVFQDLAPSPVVRPGVSSPILPGMLGRIPVTGDELDPASCNEWLDNFFNEVHIKNPILDEQHTRRLVRKVCLEGAGWDTSSCLALVVCANGALVREFRIPSLEQHELEGSVAMSLFAAAQKRLGPVMVATGVVQAQCVFFVGVFLMSVLQPVEAWRMFLQALAICQSFKSSSRKVSQDNSSLSDSAAAEESIYWSCWKSEQELRWELGPSDFSSRALGPPQLFPSIPDACKDQNIRAWYFYLSEISLWRLDTETRQEMTKVVTEGRSGVLRALADIGDSTLEQLAVWQESLAPPVSLAGHDPPSTDNDIIRFVLRGRTTYIHELISWPFIQSMINEENDSPRTMQWVVNGLSFHLERLVVNRPGFYHRHHGTWLMLRSSARSACILLACAYLPSTSKLMPSEWKEAVEATIQMLEYWRGQTEGIGDAVDLMHQLFTLV</sequence>
<dbReference type="GO" id="GO:0000981">
    <property type="term" value="F:DNA-binding transcription factor activity, RNA polymerase II-specific"/>
    <property type="evidence" value="ECO:0007669"/>
    <property type="project" value="InterPro"/>
</dbReference>
<organism evidence="4 5">
    <name type="scientific">Cylindrodendrum hubeiense</name>
    <dbReference type="NCBI Taxonomy" id="595255"/>
    <lineage>
        <taxon>Eukaryota</taxon>
        <taxon>Fungi</taxon>
        <taxon>Dikarya</taxon>
        <taxon>Ascomycota</taxon>
        <taxon>Pezizomycotina</taxon>
        <taxon>Sordariomycetes</taxon>
        <taxon>Hypocreomycetidae</taxon>
        <taxon>Hypocreales</taxon>
        <taxon>Nectriaceae</taxon>
        <taxon>Cylindrodendrum</taxon>
    </lineage>
</organism>
<dbReference type="PROSITE" id="PS00463">
    <property type="entry name" value="ZN2_CY6_FUNGAL_1"/>
    <property type="match status" value="1"/>
</dbReference>
<evidence type="ECO:0000259" key="3">
    <source>
        <dbReference type="PROSITE" id="PS50048"/>
    </source>
</evidence>
<evidence type="ECO:0000256" key="2">
    <source>
        <dbReference type="SAM" id="MobiDB-lite"/>
    </source>
</evidence>
<dbReference type="InterPro" id="IPR053181">
    <property type="entry name" value="EcdB-like_regulator"/>
</dbReference>
<dbReference type="InterPro" id="IPR036864">
    <property type="entry name" value="Zn2-C6_fun-type_DNA-bd_sf"/>
</dbReference>
<dbReference type="AlphaFoldDB" id="A0A9P5LFH5"/>
<dbReference type="CDD" id="cd12148">
    <property type="entry name" value="fungal_TF_MHR"/>
    <property type="match status" value="1"/>
</dbReference>
<name>A0A9P5LFH5_9HYPO</name>
<dbReference type="Proteomes" id="UP000722485">
    <property type="component" value="Unassembled WGS sequence"/>
</dbReference>
<dbReference type="EMBL" id="JAANBB010000010">
    <property type="protein sequence ID" value="KAF7556650.1"/>
    <property type="molecule type" value="Genomic_DNA"/>
</dbReference>
<feature type="region of interest" description="Disordered" evidence="2">
    <location>
        <begin position="1"/>
        <end position="28"/>
    </location>
</feature>
<dbReference type="SUPFAM" id="SSF57701">
    <property type="entry name" value="Zn2/Cys6 DNA-binding domain"/>
    <property type="match status" value="1"/>
</dbReference>
<keyword evidence="5" id="KW-1185">Reference proteome</keyword>
<evidence type="ECO:0000313" key="4">
    <source>
        <dbReference type="EMBL" id="KAF7556650.1"/>
    </source>
</evidence>
<proteinExistence type="predicted"/>
<dbReference type="PANTHER" id="PTHR47785:SF7">
    <property type="entry name" value="ZN(II)2CYS6 TRANSCRIPTION FACTOR (EUROFUNG)"/>
    <property type="match status" value="1"/>
</dbReference>
<reference evidence="4" key="1">
    <citation type="submission" date="2020-03" db="EMBL/GenBank/DDBJ databases">
        <title>Draft Genome Sequence of Cylindrodendrum hubeiense.</title>
        <authorList>
            <person name="Buettner E."/>
            <person name="Kellner H."/>
        </authorList>
    </citation>
    <scope>NUCLEOTIDE SEQUENCE</scope>
    <source>
        <strain evidence="4">IHI 201604</strain>
    </source>
</reference>
<dbReference type="OrthoDB" id="4356994at2759"/>
<dbReference type="PANTHER" id="PTHR47785">
    <property type="entry name" value="ZN(II)2CYS6 TRANSCRIPTION FACTOR (EUROFUNG)-RELATED-RELATED"/>
    <property type="match status" value="1"/>
</dbReference>
<evidence type="ECO:0000313" key="5">
    <source>
        <dbReference type="Proteomes" id="UP000722485"/>
    </source>
</evidence>
<dbReference type="InterPro" id="IPR001138">
    <property type="entry name" value="Zn2Cys6_DnaBD"/>
</dbReference>
<dbReference type="PROSITE" id="PS50048">
    <property type="entry name" value="ZN2_CY6_FUNGAL_2"/>
    <property type="match status" value="1"/>
</dbReference>
<evidence type="ECO:0000256" key="1">
    <source>
        <dbReference type="ARBA" id="ARBA00023242"/>
    </source>
</evidence>